<sequence length="251" mass="28365">MLKLNPQTGENQAFCRACALFYQNHKGDLEKHVDRTQHKQNMEKFPELLKQQDRLANFASPLRDRITNLELRILAHICENSQSVCSAQGMLEVMQTEGNDPIFKKATLGYTKAGNLIREGFGKFCTQQTASKLKNKYFSIIFDETTDVSIKTKMVIVVCQWCLEKGKLQFDVLDLVDVSDGTADGLTNCILSRLEKHGISSARFVGFSADTCNVNFGRIKSVSTLLRDRFPKLATVKCTCHNFHLCAKHSY</sequence>
<evidence type="ECO:0000313" key="1">
    <source>
        <dbReference type="EMBL" id="KZS02167.1"/>
    </source>
</evidence>
<name>A0A164JAY3_9CRUS</name>
<dbReference type="EMBL" id="LRGB01005115">
    <property type="protein sequence ID" value="KZS02167.1"/>
    <property type="molecule type" value="Genomic_DNA"/>
</dbReference>
<reference evidence="1 2" key="1">
    <citation type="submission" date="2016-03" db="EMBL/GenBank/DDBJ databases">
        <title>EvidentialGene: Evidence-directed Construction of Genes on Genomes.</title>
        <authorList>
            <person name="Gilbert D.G."/>
            <person name="Choi J.-H."/>
            <person name="Mockaitis K."/>
            <person name="Colbourne J."/>
            <person name="Pfrender M."/>
        </authorList>
    </citation>
    <scope>NUCLEOTIDE SEQUENCE [LARGE SCALE GENOMIC DNA]</scope>
    <source>
        <strain evidence="1 2">Xinb3</strain>
        <tissue evidence="1">Complete organism</tissue>
    </source>
</reference>
<accession>A0A164JAY3</accession>
<evidence type="ECO:0000313" key="2">
    <source>
        <dbReference type="Proteomes" id="UP000076858"/>
    </source>
</evidence>
<organism evidence="1 2">
    <name type="scientific">Daphnia magna</name>
    <dbReference type="NCBI Taxonomy" id="35525"/>
    <lineage>
        <taxon>Eukaryota</taxon>
        <taxon>Metazoa</taxon>
        <taxon>Ecdysozoa</taxon>
        <taxon>Arthropoda</taxon>
        <taxon>Crustacea</taxon>
        <taxon>Branchiopoda</taxon>
        <taxon>Diplostraca</taxon>
        <taxon>Cladocera</taxon>
        <taxon>Anomopoda</taxon>
        <taxon>Daphniidae</taxon>
        <taxon>Daphnia</taxon>
    </lineage>
</organism>
<comment type="caution">
    <text evidence="1">The sequence shown here is derived from an EMBL/GenBank/DDBJ whole genome shotgun (WGS) entry which is preliminary data.</text>
</comment>
<protein>
    <recommendedName>
        <fullName evidence="3">DUF4371 domain-containing protein</fullName>
    </recommendedName>
</protein>
<dbReference type="PANTHER" id="PTHR37162:SF1">
    <property type="entry name" value="BED-TYPE DOMAIN-CONTAINING PROTEIN"/>
    <property type="match status" value="1"/>
</dbReference>
<gene>
    <name evidence="1" type="ORF">APZ42_000899</name>
</gene>
<dbReference type="AlphaFoldDB" id="A0A164JAY3"/>
<dbReference type="PANTHER" id="PTHR37162">
    <property type="entry name" value="HAT FAMILY DIMERISATION DOMAINCONTAINING PROTEIN-RELATED"/>
    <property type="match status" value="1"/>
</dbReference>
<dbReference type="OrthoDB" id="6379362at2759"/>
<evidence type="ECO:0008006" key="3">
    <source>
        <dbReference type="Google" id="ProtNLM"/>
    </source>
</evidence>
<dbReference type="Proteomes" id="UP000076858">
    <property type="component" value="Unassembled WGS sequence"/>
</dbReference>
<proteinExistence type="predicted"/>
<keyword evidence="2" id="KW-1185">Reference proteome</keyword>